<dbReference type="InterPro" id="IPR046838">
    <property type="entry name" value="BrxL_N"/>
</dbReference>
<gene>
    <name evidence="2" type="ORF">TCARB_1195</name>
</gene>
<dbReference type="Pfam" id="PF20442">
    <property type="entry name" value="BrxL_N"/>
    <property type="match status" value="1"/>
</dbReference>
<keyword evidence="2" id="KW-0645">Protease</keyword>
<dbReference type="GeneID" id="16572763"/>
<evidence type="ECO:0000313" key="3">
    <source>
        <dbReference type="Proteomes" id="UP000266720"/>
    </source>
</evidence>
<dbReference type="Proteomes" id="UP000266720">
    <property type="component" value="Chromosome"/>
</dbReference>
<dbReference type="EMBL" id="CP007493">
    <property type="protein sequence ID" value="AJB42243.1"/>
    <property type="molecule type" value="Genomic_DNA"/>
</dbReference>
<dbReference type="STRING" id="697581.TCARB_1195"/>
<dbReference type="KEGG" id="tcb:TCARB_1195"/>
<evidence type="ECO:0000259" key="1">
    <source>
        <dbReference type="Pfam" id="PF20442"/>
    </source>
</evidence>
<protein>
    <submittedName>
        <fullName evidence="2">Putative ATP-dependent protease</fullName>
    </submittedName>
</protein>
<accession>A0A3G1A7P8</accession>
<keyword evidence="2" id="KW-0378">Hydrolase</keyword>
<reference evidence="3" key="1">
    <citation type="book" date="2010" name="EXTREMOPHILES" publisher="0:0-0">
        <title>Complete genome sequences of ten hyperthermophilic archaea reveal their metabolic capabilities and possible ecological roles.</title>
        <editorList>
            <person name="?"/>
        </editorList>
        <authorList>
            <person name="Ravin N.V."/>
            <person name="Mardanov A.V."/>
            <person name="Bonch-Osmolovskaya E.A."/>
            <person name="Skryabin K.G."/>
        </authorList>
    </citation>
    <scope>NUCLEOTIDE SEQUENCE [LARGE SCALE GENOMIC DNA]</scope>
    <source>
        <strain evidence="3">1505</strain>
    </source>
</reference>
<dbReference type="GeneID" id="25406603"/>
<dbReference type="GO" id="GO:0008233">
    <property type="term" value="F:peptidase activity"/>
    <property type="evidence" value="ECO:0007669"/>
    <property type="project" value="UniProtKB-KW"/>
</dbReference>
<dbReference type="AlphaFoldDB" id="A0A3G1A7P8"/>
<name>A0A3G1A7P8_9CREN</name>
<dbReference type="Pfam" id="PF13337">
    <property type="entry name" value="BrxL_ATPase"/>
    <property type="match status" value="1"/>
</dbReference>
<sequence length="470" mass="53651">MRENLDSKIRRVFGPVAINKKISNNASIARIPRFISEYLISYKCGDKQDASCISSLSRYIAELYPEPSQRDLFLSKLKEDGQLKLLDEFKVRVDLKNNAYILEIPSLQIFDAYVNDEIVKKNERIFSGLWGIGLLYYSPDALKTKRSMTPIVLEDFRPFQASYVDLNLFREGRRYFSLEEWRDLLVTSIGLNPEAYSPLQKTLLLFRLVPAIETNVNLLELGPRATGKTSLYRNTVYYARIYAGGTITPARLFFDARLSIPGDLALHDILVFDEISKVKLQNPDELASKLKDYMVDGFFERGALKRAHSTCSLVFVGNIDMEKVQDVGSVLSYLPGFMHDSAFLDRIHGFIPGWELPKIMKSEVSLASGYGLASDYLAEVLHRFRSESAEGVVNEHFELIGNYTIRDEKAVKKLLSGMIKLFFPNYEFDNRELAELATLATDLRNRVARLLTRMSPQEFPEKELGIRVRG</sequence>
<dbReference type="InterPro" id="IPR014061">
    <property type="entry name" value="BrxL-like"/>
</dbReference>
<proteinExistence type="predicted"/>
<evidence type="ECO:0000313" key="2">
    <source>
        <dbReference type="EMBL" id="AJB42243.1"/>
    </source>
</evidence>
<organism evidence="2 3">
    <name type="scientific">Thermofilum adornatum 1505</name>
    <dbReference type="NCBI Taxonomy" id="697581"/>
    <lineage>
        <taxon>Archaea</taxon>
        <taxon>Thermoproteota</taxon>
        <taxon>Thermoprotei</taxon>
        <taxon>Thermofilales</taxon>
        <taxon>Thermofilaceae</taxon>
        <taxon>Thermofilum</taxon>
    </lineage>
</organism>
<feature type="domain" description="BREX system Lon protease-like BrxL N-terminal" evidence="1">
    <location>
        <begin position="12"/>
        <end position="137"/>
    </location>
</feature>
<dbReference type="NCBIfam" id="TIGR02688">
    <property type="entry name" value="BREX system Lon protease-like protein BrxL"/>
    <property type="match status" value="1"/>
</dbReference>
<dbReference type="GO" id="GO:0006508">
    <property type="term" value="P:proteolysis"/>
    <property type="evidence" value="ECO:0007669"/>
    <property type="project" value="UniProtKB-KW"/>
</dbReference>
<dbReference type="RefSeq" id="WP_020961811.1">
    <property type="nucleotide sequence ID" value="NZ_CP007493.1"/>
</dbReference>